<name>A0A1B0BE16_9MUSC</name>
<feature type="domain" description="C2H2-type" evidence="11">
    <location>
        <begin position="350"/>
        <end position="377"/>
    </location>
</feature>
<feature type="domain" description="C2H2-type" evidence="11">
    <location>
        <begin position="407"/>
        <end position="434"/>
    </location>
</feature>
<dbReference type="EnsemblMetazoa" id="GPPI027033-RA">
    <property type="protein sequence ID" value="GPPI027033-PA"/>
    <property type="gene ID" value="GPPI027033"/>
</dbReference>
<evidence type="ECO:0000256" key="4">
    <source>
        <dbReference type="ARBA" id="ARBA00022771"/>
    </source>
</evidence>
<evidence type="ECO:0000313" key="13">
    <source>
        <dbReference type="Proteomes" id="UP000092460"/>
    </source>
</evidence>
<proteinExistence type="predicted"/>
<evidence type="ECO:0000256" key="5">
    <source>
        <dbReference type="ARBA" id="ARBA00022833"/>
    </source>
</evidence>
<dbReference type="GO" id="GO:0003677">
    <property type="term" value="F:DNA binding"/>
    <property type="evidence" value="ECO:0007669"/>
    <property type="project" value="UniProtKB-KW"/>
</dbReference>
<feature type="domain" description="C2H2-type" evidence="11">
    <location>
        <begin position="321"/>
        <end position="349"/>
    </location>
</feature>
<evidence type="ECO:0000256" key="2">
    <source>
        <dbReference type="ARBA" id="ARBA00022723"/>
    </source>
</evidence>
<organism evidence="12 13">
    <name type="scientific">Glossina palpalis gambiensis</name>
    <dbReference type="NCBI Taxonomy" id="67801"/>
    <lineage>
        <taxon>Eukaryota</taxon>
        <taxon>Metazoa</taxon>
        <taxon>Ecdysozoa</taxon>
        <taxon>Arthropoda</taxon>
        <taxon>Hexapoda</taxon>
        <taxon>Insecta</taxon>
        <taxon>Pterygota</taxon>
        <taxon>Neoptera</taxon>
        <taxon>Endopterygota</taxon>
        <taxon>Diptera</taxon>
        <taxon>Brachycera</taxon>
        <taxon>Muscomorpha</taxon>
        <taxon>Hippoboscoidea</taxon>
        <taxon>Glossinidae</taxon>
        <taxon>Glossina</taxon>
    </lineage>
</organism>
<dbReference type="SUPFAM" id="SSF57667">
    <property type="entry name" value="beta-beta-alpha zinc fingers"/>
    <property type="match status" value="2"/>
</dbReference>
<dbReference type="Pfam" id="PF00096">
    <property type="entry name" value="zf-C2H2"/>
    <property type="match status" value="1"/>
</dbReference>
<dbReference type="STRING" id="67801.A0A1B0BE16"/>
<dbReference type="PANTHER" id="PTHR16515:SF49">
    <property type="entry name" value="GASTRULA ZINC FINGER PROTEIN XLCGF49.1-LIKE-RELATED"/>
    <property type="match status" value="1"/>
</dbReference>
<dbReference type="InterPro" id="IPR036236">
    <property type="entry name" value="Znf_C2H2_sf"/>
</dbReference>
<dbReference type="GO" id="GO:0010468">
    <property type="term" value="P:regulation of gene expression"/>
    <property type="evidence" value="ECO:0007669"/>
    <property type="project" value="TreeGrafter"/>
</dbReference>
<evidence type="ECO:0000313" key="12">
    <source>
        <dbReference type="EnsemblMetazoa" id="GPPI027033-PA"/>
    </source>
</evidence>
<evidence type="ECO:0000256" key="3">
    <source>
        <dbReference type="ARBA" id="ARBA00022737"/>
    </source>
</evidence>
<dbReference type="PROSITE" id="PS00028">
    <property type="entry name" value="ZINC_FINGER_C2H2_1"/>
    <property type="match status" value="3"/>
</dbReference>
<dbReference type="PANTHER" id="PTHR16515">
    <property type="entry name" value="PR DOMAIN ZINC FINGER PROTEIN"/>
    <property type="match status" value="1"/>
</dbReference>
<dbReference type="EMBL" id="JXJN01012744">
    <property type="status" value="NOT_ANNOTATED_CDS"/>
    <property type="molecule type" value="Genomic_DNA"/>
</dbReference>
<dbReference type="PROSITE" id="PS50157">
    <property type="entry name" value="ZINC_FINGER_C2H2_2"/>
    <property type="match status" value="4"/>
</dbReference>
<dbReference type="GO" id="GO:0008270">
    <property type="term" value="F:zinc ion binding"/>
    <property type="evidence" value="ECO:0007669"/>
    <property type="project" value="UniProtKB-KW"/>
</dbReference>
<dbReference type="GO" id="GO:0005634">
    <property type="term" value="C:nucleus"/>
    <property type="evidence" value="ECO:0007669"/>
    <property type="project" value="UniProtKB-SubCell"/>
</dbReference>
<dbReference type="Gene3D" id="3.30.160.60">
    <property type="entry name" value="Classic Zinc Finger"/>
    <property type="match status" value="2"/>
</dbReference>
<keyword evidence="6" id="KW-0805">Transcription regulation</keyword>
<dbReference type="SMART" id="SM00355">
    <property type="entry name" value="ZnF_C2H2"/>
    <property type="match status" value="4"/>
</dbReference>
<reference evidence="13" key="1">
    <citation type="submission" date="2015-01" db="EMBL/GenBank/DDBJ databases">
        <authorList>
            <person name="Aksoy S."/>
            <person name="Warren W."/>
            <person name="Wilson R.K."/>
        </authorList>
    </citation>
    <scope>NUCLEOTIDE SEQUENCE [LARGE SCALE GENOMIC DNA]</scope>
    <source>
        <strain evidence="13">IAEA</strain>
    </source>
</reference>
<sequence length="451" mass="51237">MTQSGKVSKIFIGIHTINRFDLIQADDCERLLLSAKDMELVEIPYSPYCAESLQPVIEDSGSIEVACSTTPVFEQSVMQNFSERAEHHEGGEYICALCYLSHSPPVNEIPDSQQTHNEIILNTMRQDNSRSLVATIWSSSGTEIMRRRSSSSYYPLEAHSVQVNKFYDHRISSYGMGQSMAGGRVGHLQSHVSYTTGRNGALEHFRERYNTFSNNNRNAGCTSLPRINLLPKTIFDLNNNNSDTACTRSTFLPRILLPTTATFAEKQTECSSTPSSEREHQCESFAEDSLSLKRATRSPVPNAATKGILKVSAIKLPEDHFKCLLCSKLFNKSYSLKQHIDIAHSGNRLHRCSACGKRFKTEEEKEVHSALHMTADKRYKCSECTREYHHRSDLNRHIKEKHNEKPLGCHLCQRRYYRKDQLNKHVLTHLIPKRRGRPPLNIDPAVKKLPS</sequence>
<evidence type="ECO:0000259" key="11">
    <source>
        <dbReference type="PROSITE" id="PS50157"/>
    </source>
</evidence>
<keyword evidence="8" id="KW-0804">Transcription</keyword>
<keyword evidence="9" id="KW-0539">Nucleus</keyword>
<evidence type="ECO:0000256" key="6">
    <source>
        <dbReference type="ARBA" id="ARBA00023015"/>
    </source>
</evidence>
<evidence type="ECO:0000256" key="7">
    <source>
        <dbReference type="ARBA" id="ARBA00023125"/>
    </source>
</evidence>
<evidence type="ECO:0000256" key="10">
    <source>
        <dbReference type="PROSITE-ProRule" id="PRU00042"/>
    </source>
</evidence>
<keyword evidence="7" id="KW-0238">DNA-binding</keyword>
<accession>A0A1B0BE16</accession>
<protein>
    <recommendedName>
        <fullName evidence="11">C2H2-type domain-containing protein</fullName>
    </recommendedName>
</protein>
<evidence type="ECO:0000256" key="1">
    <source>
        <dbReference type="ARBA" id="ARBA00004123"/>
    </source>
</evidence>
<keyword evidence="13" id="KW-1185">Reference proteome</keyword>
<dbReference type="Proteomes" id="UP000092460">
    <property type="component" value="Unassembled WGS sequence"/>
</dbReference>
<reference evidence="12" key="2">
    <citation type="submission" date="2020-05" db="UniProtKB">
        <authorList>
            <consortium name="EnsemblMetazoa"/>
        </authorList>
    </citation>
    <scope>IDENTIFICATION</scope>
    <source>
        <strain evidence="12">IAEA</strain>
    </source>
</reference>
<feature type="domain" description="C2H2-type" evidence="11">
    <location>
        <begin position="379"/>
        <end position="406"/>
    </location>
</feature>
<evidence type="ECO:0000256" key="9">
    <source>
        <dbReference type="ARBA" id="ARBA00023242"/>
    </source>
</evidence>
<comment type="subcellular location">
    <subcellularLocation>
        <location evidence="1">Nucleus</location>
    </subcellularLocation>
</comment>
<dbReference type="AlphaFoldDB" id="A0A1B0BE16"/>
<keyword evidence="4 10" id="KW-0863">Zinc-finger</keyword>
<keyword evidence="5" id="KW-0862">Zinc</keyword>
<evidence type="ECO:0000256" key="8">
    <source>
        <dbReference type="ARBA" id="ARBA00023163"/>
    </source>
</evidence>
<dbReference type="InterPro" id="IPR013087">
    <property type="entry name" value="Znf_C2H2_type"/>
</dbReference>
<dbReference type="VEuPathDB" id="VectorBase:GPPI027033"/>
<keyword evidence="2" id="KW-0479">Metal-binding</keyword>
<keyword evidence="3" id="KW-0677">Repeat</keyword>
<dbReference type="InterPro" id="IPR050331">
    <property type="entry name" value="Zinc_finger"/>
</dbReference>